<sequence length="254" mass="29344">MASSLKQLSIVITFIFFSISLLLPIHARDSMFFSKMQRNETSHDEVPGETQAVEKEEPMSFPPSSRHGHGLYGHGTNEFTTTTTTNNNNHDDDAEKYDNYYSGHEASSRNVNNEYVNKGYGMSDTRFLENGKYYYDVQGEKYQNGYDPLSDQNSAGYVSYYGNGNRDGNNGYGGYRSGSSTNGNAYKEYNERVENQYNNERFGNQYNNERFGKQYNNERVENQYNNERFGSQYNSERFEDQYSNEGQEDQFNTP</sequence>
<reference evidence="3" key="1">
    <citation type="submission" date="2025-08" db="UniProtKB">
        <authorList>
            <consortium name="RefSeq"/>
        </authorList>
    </citation>
    <scope>IDENTIFICATION</scope>
</reference>
<proteinExistence type="predicted"/>
<dbReference type="Proteomes" id="UP001515500">
    <property type="component" value="Chromosome 5"/>
</dbReference>
<organism evidence="2 3">
    <name type="scientific">Dioscorea cayennensis subsp. rotundata</name>
    <name type="common">White Guinea yam</name>
    <name type="synonym">Dioscorea rotundata</name>
    <dbReference type="NCBI Taxonomy" id="55577"/>
    <lineage>
        <taxon>Eukaryota</taxon>
        <taxon>Viridiplantae</taxon>
        <taxon>Streptophyta</taxon>
        <taxon>Embryophyta</taxon>
        <taxon>Tracheophyta</taxon>
        <taxon>Spermatophyta</taxon>
        <taxon>Magnoliopsida</taxon>
        <taxon>Liliopsida</taxon>
        <taxon>Dioscoreales</taxon>
        <taxon>Dioscoreaceae</taxon>
        <taxon>Dioscorea</taxon>
    </lineage>
</organism>
<accession>A0AB40BG39</accession>
<evidence type="ECO:0000313" key="2">
    <source>
        <dbReference type="Proteomes" id="UP001515500"/>
    </source>
</evidence>
<dbReference type="GeneID" id="120261659"/>
<feature type="compositionally biased region" description="Basic and acidic residues" evidence="1">
    <location>
        <begin position="38"/>
        <end position="58"/>
    </location>
</feature>
<evidence type="ECO:0000313" key="3">
    <source>
        <dbReference type="RefSeq" id="XP_039125566.1"/>
    </source>
</evidence>
<dbReference type="RefSeq" id="XP_039125566.1">
    <property type="nucleotide sequence ID" value="XM_039269632.1"/>
</dbReference>
<feature type="compositionally biased region" description="Polar residues" evidence="1">
    <location>
        <begin position="222"/>
        <end position="254"/>
    </location>
</feature>
<dbReference type="InterPro" id="IPR040290">
    <property type="entry name" value="Prot_E6-like"/>
</dbReference>
<feature type="region of interest" description="Disordered" evidence="1">
    <location>
        <begin position="38"/>
        <end position="98"/>
    </location>
</feature>
<dbReference type="PANTHER" id="PTHR35274">
    <property type="entry name" value="E6-LIKE PROTEIN"/>
    <property type="match status" value="1"/>
</dbReference>
<dbReference type="AlphaFoldDB" id="A0AB40BG39"/>
<keyword evidence="2" id="KW-1185">Reference proteome</keyword>
<feature type="region of interest" description="Disordered" evidence="1">
    <location>
        <begin position="217"/>
        <end position="254"/>
    </location>
</feature>
<protein>
    <submittedName>
        <fullName evidence="3">Protein E6-like</fullName>
    </submittedName>
</protein>
<feature type="compositionally biased region" description="Basic and acidic residues" evidence="1">
    <location>
        <begin position="89"/>
        <end position="98"/>
    </location>
</feature>
<feature type="compositionally biased region" description="Low complexity" evidence="1">
    <location>
        <begin position="76"/>
        <end position="88"/>
    </location>
</feature>
<dbReference type="PANTHER" id="PTHR35274:SF2">
    <property type="entry name" value="E6-LIKE PROTEIN"/>
    <property type="match status" value="1"/>
</dbReference>
<evidence type="ECO:0000256" key="1">
    <source>
        <dbReference type="SAM" id="MobiDB-lite"/>
    </source>
</evidence>
<gene>
    <name evidence="3" type="primary">LOC120261659</name>
</gene>
<name>A0AB40BG39_DIOCR</name>